<dbReference type="GO" id="GO:0003723">
    <property type="term" value="F:RNA binding"/>
    <property type="evidence" value="ECO:0007669"/>
    <property type="project" value="UniProtKB-KW"/>
</dbReference>
<dbReference type="AlphaFoldDB" id="A0ABD0YLY9"/>
<reference evidence="14 15" key="1">
    <citation type="submission" date="2024-07" db="EMBL/GenBank/DDBJ databases">
        <title>Chromosome-level genome assembly of the water stick insect Ranatra chinensis (Heteroptera: Nepidae).</title>
        <authorList>
            <person name="Liu X."/>
        </authorList>
    </citation>
    <scope>NUCLEOTIDE SEQUENCE [LARGE SCALE GENOMIC DNA]</scope>
    <source>
        <strain evidence="14">Cailab_2021Rc</strain>
        <tissue evidence="14">Muscle</tissue>
    </source>
</reference>
<dbReference type="InterPro" id="IPR017336">
    <property type="entry name" value="Snurportin-1"/>
</dbReference>
<comment type="caution">
    <text evidence="14">The sequence shown here is derived from an EMBL/GenBank/DDBJ whole genome shotgun (WGS) entry which is preliminary data.</text>
</comment>
<keyword evidence="8" id="KW-0694">RNA-binding</keyword>
<evidence type="ECO:0000256" key="4">
    <source>
        <dbReference type="ARBA" id="ARBA00007540"/>
    </source>
</evidence>
<keyword evidence="6" id="KW-0813">Transport</keyword>
<dbReference type="Proteomes" id="UP001558652">
    <property type="component" value="Unassembled WGS sequence"/>
</dbReference>
<accession>A0ABD0YLY9</accession>
<dbReference type="Pfam" id="PF11538">
    <property type="entry name" value="Snurportin1"/>
    <property type="match status" value="1"/>
</dbReference>
<evidence type="ECO:0000313" key="14">
    <source>
        <dbReference type="EMBL" id="KAL1116879.1"/>
    </source>
</evidence>
<evidence type="ECO:0000256" key="7">
    <source>
        <dbReference type="ARBA" id="ARBA00022490"/>
    </source>
</evidence>
<feature type="compositionally biased region" description="Polar residues" evidence="10">
    <location>
        <begin position="390"/>
        <end position="401"/>
    </location>
</feature>
<evidence type="ECO:0000259" key="12">
    <source>
        <dbReference type="Pfam" id="PF11538"/>
    </source>
</evidence>
<organism evidence="14 15">
    <name type="scientific">Ranatra chinensis</name>
    <dbReference type="NCBI Taxonomy" id="642074"/>
    <lineage>
        <taxon>Eukaryota</taxon>
        <taxon>Metazoa</taxon>
        <taxon>Ecdysozoa</taxon>
        <taxon>Arthropoda</taxon>
        <taxon>Hexapoda</taxon>
        <taxon>Insecta</taxon>
        <taxon>Pterygota</taxon>
        <taxon>Neoptera</taxon>
        <taxon>Paraneoptera</taxon>
        <taxon>Hemiptera</taxon>
        <taxon>Heteroptera</taxon>
        <taxon>Panheteroptera</taxon>
        <taxon>Nepomorpha</taxon>
        <taxon>Nepidae</taxon>
        <taxon>Ranatrinae</taxon>
        <taxon>Ranatra</taxon>
    </lineage>
</organism>
<dbReference type="PANTHER" id="PTHR13403">
    <property type="entry name" value="SNURPORTIN1 RNUT1 PROTEIN RNA, U TRANSPORTER 1"/>
    <property type="match status" value="1"/>
</dbReference>
<keyword evidence="11" id="KW-0732">Signal</keyword>
<dbReference type="GO" id="GO:0005634">
    <property type="term" value="C:nucleus"/>
    <property type="evidence" value="ECO:0007669"/>
    <property type="project" value="UniProtKB-SubCell"/>
</dbReference>
<dbReference type="Gene3D" id="3.30.470.30">
    <property type="entry name" value="DNA ligase/mRNA capping enzyme"/>
    <property type="match status" value="1"/>
</dbReference>
<dbReference type="Pfam" id="PF21974">
    <property type="entry name" value="SPN1_m3Gcap_bd"/>
    <property type="match status" value="1"/>
</dbReference>
<evidence type="ECO:0000313" key="15">
    <source>
        <dbReference type="Proteomes" id="UP001558652"/>
    </source>
</evidence>
<evidence type="ECO:0000256" key="1">
    <source>
        <dbReference type="ARBA" id="ARBA00003975"/>
    </source>
</evidence>
<comment type="subcellular location">
    <subcellularLocation>
        <location evidence="3">Cytoplasm</location>
    </subcellularLocation>
    <subcellularLocation>
        <location evidence="2">Nucleus</location>
    </subcellularLocation>
</comment>
<dbReference type="EMBL" id="JBFDAA010000017">
    <property type="protein sequence ID" value="KAL1116879.1"/>
    <property type="molecule type" value="Genomic_DNA"/>
</dbReference>
<dbReference type="InterPro" id="IPR024721">
    <property type="entry name" value="Snurportin-1_N"/>
</dbReference>
<keyword evidence="9" id="KW-0539">Nucleus</keyword>
<sequence length="401" mass="45304">MDFIILRLLASSLLALADSCICGVDVITQMDCLEEMLGESLRVSTDRLDTSVIHPRYLEYKPKPSYESRQEERRKLILEQQKKSRRVSLDLHRTGLPTTKKESKKLEKELNNGDQPKSNKSQESTNKSHEQYKGALMMSEWMVEVPTDLEANWIIKACPQGKRVLVVANKGWTKAYGRNGHEVLKFVSSLPGGSYRGGTGGSSTCLDCILCPARCVLYVLDVIYWGADLMYCDAEFRFFWLNSKMAELGEQHVGGPGGEEEMGVDGEMVDGKRTGRRYQLELARTLDFSQLGNLPHPLHPDNLPRLDGILFYQKEGWYSWKGGKTPLVLWLKPFMLHDVLGLPVHPNYLLEKPPQYSSPKMDVTEIDDETKGINKPDSKDAGNKVETRTVGENTNDNIDMT</sequence>
<evidence type="ECO:0000256" key="8">
    <source>
        <dbReference type="ARBA" id="ARBA00022884"/>
    </source>
</evidence>
<dbReference type="SUPFAM" id="SSF56091">
    <property type="entry name" value="DNA ligase/mRNA capping enzyme, catalytic domain"/>
    <property type="match status" value="1"/>
</dbReference>
<feature type="region of interest" description="Disordered" evidence="10">
    <location>
        <begin position="367"/>
        <end position="401"/>
    </location>
</feature>
<keyword evidence="15" id="KW-1185">Reference proteome</keyword>
<dbReference type="GO" id="GO:0005737">
    <property type="term" value="C:cytoplasm"/>
    <property type="evidence" value="ECO:0007669"/>
    <property type="project" value="UniProtKB-SubCell"/>
</dbReference>
<dbReference type="PANTHER" id="PTHR13403:SF6">
    <property type="entry name" value="SNURPORTIN-1"/>
    <property type="match status" value="1"/>
</dbReference>
<dbReference type="InterPro" id="IPR047857">
    <property type="entry name" value="Snurportin1_C"/>
</dbReference>
<evidence type="ECO:0000256" key="3">
    <source>
        <dbReference type="ARBA" id="ARBA00004496"/>
    </source>
</evidence>
<comment type="similarity">
    <text evidence="4">Belongs to the snurportin family.</text>
</comment>
<proteinExistence type="inferred from homology"/>
<feature type="region of interest" description="Disordered" evidence="10">
    <location>
        <begin position="84"/>
        <end position="129"/>
    </location>
</feature>
<gene>
    <name evidence="14" type="ORF">AAG570_005348</name>
</gene>
<evidence type="ECO:0000256" key="11">
    <source>
        <dbReference type="SAM" id="SignalP"/>
    </source>
</evidence>
<evidence type="ECO:0000256" key="9">
    <source>
        <dbReference type="ARBA" id="ARBA00023242"/>
    </source>
</evidence>
<feature type="domain" description="Snurportin-1 m3G cap-binding" evidence="13">
    <location>
        <begin position="136"/>
        <end position="248"/>
    </location>
</feature>
<evidence type="ECO:0000256" key="2">
    <source>
        <dbReference type="ARBA" id="ARBA00004123"/>
    </source>
</evidence>
<evidence type="ECO:0000256" key="10">
    <source>
        <dbReference type="SAM" id="MobiDB-lite"/>
    </source>
</evidence>
<name>A0ABD0YLY9_9HEMI</name>
<evidence type="ECO:0000259" key="13">
    <source>
        <dbReference type="Pfam" id="PF21974"/>
    </source>
</evidence>
<comment type="function">
    <text evidence="1">Functions as an U snRNP-specific nuclear import adapter. Involved in the trimethylguanosine (m3G)-cap-dependent nuclear import of U snRNPs. Binds specifically to the terminal m3G-cap U snRNAs.</text>
</comment>
<feature type="chain" id="PRO_5044790999" description="Snurportin-1" evidence="11">
    <location>
        <begin position="18"/>
        <end position="401"/>
    </location>
</feature>
<dbReference type="CDD" id="cd09232">
    <property type="entry name" value="Snurportin-1_C"/>
    <property type="match status" value="1"/>
</dbReference>
<protein>
    <recommendedName>
        <fullName evidence="5">Snurportin-1</fullName>
    </recommendedName>
</protein>
<evidence type="ECO:0000256" key="6">
    <source>
        <dbReference type="ARBA" id="ARBA00022448"/>
    </source>
</evidence>
<feature type="compositionally biased region" description="Polar residues" evidence="10">
    <location>
        <begin position="112"/>
        <end position="125"/>
    </location>
</feature>
<feature type="domain" description="Snurportin-1 N-terminal" evidence="12">
    <location>
        <begin position="54"/>
        <end position="86"/>
    </location>
</feature>
<feature type="signal peptide" evidence="11">
    <location>
        <begin position="1"/>
        <end position="17"/>
    </location>
</feature>
<feature type="compositionally biased region" description="Basic and acidic residues" evidence="10">
    <location>
        <begin position="84"/>
        <end position="111"/>
    </location>
</feature>
<evidence type="ECO:0000256" key="5">
    <source>
        <dbReference type="ARBA" id="ARBA00016034"/>
    </source>
</evidence>
<keyword evidence="7" id="KW-0963">Cytoplasm</keyword>
<feature type="compositionally biased region" description="Basic and acidic residues" evidence="10">
    <location>
        <begin position="369"/>
        <end position="389"/>
    </location>
</feature>